<keyword evidence="2" id="KW-0378">Hydrolase</keyword>
<dbReference type="InterPro" id="IPR029058">
    <property type="entry name" value="AB_hydrolase_fold"/>
</dbReference>
<dbReference type="Pfam" id="PF00561">
    <property type="entry name" value="Abhydrolase_1"/>
    <property type="match status" value="1"/>
</dbReference>
<reference evidence="2" key="1">
    <citation type="submission" date="2020-10" db="EMBL/GenBank/DDBJ databases">
        <authorList>
            <person name="Castelo-Branco R."/>
            <person name="Eusebio N."/>
            <person name="Adriana R."/>
            <person name="Vieira A."/>
            <person name="Brugerolle De Fraissinette N."/>
            <person name="Rezende De Castro R."/>
            <person name="Schneider M.P."/>
            <person name="Vasconcelos V."/>
            <person name="Leao P.N."/>
        </authorList>
    </citation>
    <scope>NUCLEOTIDE SEQUENCE</scope>
    <source>
        <strain evidence="2">LEGE 11467</strain>
    </source>
</reference>
<organism evidence="2 3">
    <name type="scientific">Zarconia navalis LEGE 11467</name>
    <dbReference type="NCBI Taxonomy" id="1828826"/>
    <lineage>
        <taxon>Bacteria</taxon>
        <taxon>Bacillati</taxon>
        <taxon>Cyanobacteriota</taxon>
        <taxon>Cyanophyceae</taxon>
        <taxon>Oscillatoriophycideae</taxon>
        <taxon>Oscillatoriales</taxon>
        <taxon>Oscillatoriales incertae sedis</taxon>
        <taxon>Zarconia</taxon>
        <taxon>Zarconia navalis</taxon>
    </lineage>
</organism>
<dbReference type="Proteomes" id="UP000621799">
    <property type="component" value="Unassembled WGS sequence"/>
</dbReference>
<dbReference type="SUPFAM" id="SSF53474">
    <property type="entry name" value="alpha/beta-Hydrolases"/>
    <property type="match status" value="1"/>
</dbReference>
<dbReference type="InterPro" id="IPR050266">
    <property type="entry name" value="AB_hydrolase_sf"/>
</dbReference>
<sequence>MGEGVPLLMLHSFFAEASGFLPLMERLSTRFRCIGLDMLGFGESSKPEIRYSVTAEVRFVTEFIDRLDLPPCYILGHSFGGWVGTAYTLKCPDRITGLILVAPAGIRDDSLRDRNTPLQFLLNPTPLVDWGLTLATPIAGVLGQREELAKIKWFRQQLMRQPAGRSFITQRLTGIKGAETVDPQIHQIAQPTLVIAGELDETIPLWHSQTYADKIPNAQLVVIPDADHALPQKYAPQMAEEIDLFFAS</sequence>
<dbReference type="PRINTS" id="PR00111">
    <property type="entry name" value="ABHYDROLASE"/>
</dbReference>
<feature type="domain" description="AB hydrolase-1" evidence="1">
    <location>
        <begin position="6"/>
        <end position="229"/>
    </location>
</feature>
<dbReference type="Gene3D" id="3.40.50.1820">
    <property type="entry name" value="alpha/beta hydrolase"/>
    <property type="match status" value="1"/>
</dbReference>
<comment type="caution">
    <text evidence="2">The sequence shown here is derived from an EMBL/GenBank/DDBJ whole genome shotgun (WGS) entry which is preliminary data.</text>
</comment>
<dbReference type="EMBL" id="JADEXN010000172">
    <property type="protein sequence ID" value="MBE9041268.1"/>
    <property type="molecule type" value="Genomic_DNA"/>
</dbReference>
<keyword evidence="3" id="KW-1185">Reference proteome</keyword>
<dbReference type="GO" id="GO:0016787">
    <property type="term" value="F:hydrolase activity"/>
    <property type="evidence" value="ECO:0007669"/>
    <property type="project" value="UniProtKB-KW"/>
</dbReference>
<evidence type="ECO:0000313" key="3">
    <source>
        <dbReference type="Proteomes" id="UP000621799"/>
    </source>
</evidence>
<evidence type="ECO:0000313" key="2">
    <source>
        <dbReference type="EMBL" id="MBE9041268.1"/>
    </source>
</evidence>
<proteinExistence type="predicted"/>
<evidence type="ECO:0000259" key="1">
    <source>
        <dbReference type="Pfam" id="PF00561"/>
    </source>
</evidence>
<gene>
    <name evidence="2" type="ORF">IQ235_10800</name>
</gene>
<protein>
    <submittedName>
        <fullName evidence="2">Alpha/beta hydrolase</fullName>
    </submittedName>
</protein>
<dbReference type="PANTHER" id="PTHR43798">
    <property type="entry name" value="MONOACYLGLYCEROL LIPASE"/>
    <property type="match status" value="1"/>
</dbReference>
<accession>A0A928VXT9</accession>
<name>A0A928VXT9_9CYAN</name>
<dbReference type="InterPro" id="IPR000073">
    <property type="entry name" value="AB_hydrolase_1"/>
</dbReference>
<dbReference type="AlphaFoldDB" id="A0A928VXT9"/>